<dbReference type="PANTHER" id="PTHR43390:SF1">
    <property type="entry name" value="CHLOROPLAST PROCESSING PEPTIDASE"/>
    <property type="match status" value="1"/>
</dbReference>
<dbReference type="EMBL" id="JACHXW010000002">
    <property type="protein sequence ID" value="MBB3151072.1"/>
    <property type="molecule type" value="Genomic_DNA"/>
</dbReference>
<accession>A0A7W5C545</accession>
<keyword evidence="3" id="KW-0378">Hydrolase</keyword>
<dbReference type="Pfam" id="PF10502">
    <property type="entry name" value="Peptidase_S26"/>
    <property type="match status" value="1"/>
</dbReference>
<proteinExistence type="inferred from homology"/>
<evidence type="ECO:0000256" key="3">
    <source>
        <dbReference type="RuleBase" id="RU362042"/>
    </source>
</evidence>
<evidence type="ECO:0000313" key="6">
    <source>
        <dbReference type="Proteomes" id="UP000518605"/>
    </source>
</evidence>
<dbReference type="PROSITE" id="PS51257">
    <property type="entry name" value="PROKAR_LIPOPROTEIN"/>
    <property type="match status" value="1"/>
</dbReference>
<dbReference type="RefSeq" id="WP_183559610.1">
    <property type="nucleotide sequence ID" value="NZ_CBCSLB010000046.1"/>
</dbReference>
<keyword evidence="6" id="KW-1185">Reference proteome</keyword>
<dbReference type="GO" id="GO:0005886">
    <property type="term" value="C:plasma membrane"/>
    <property type="evidence" value="ECO:0007669"/>
    <property type="project" value="UniProtKB-SubCell"/>
</dbReference>
<feature type="domain" description="Peptidase S26" evidence="4">
    <location>
        <begin position="67"/>
        <end position="186"/>
    </location>
</feature>
<gene>
    <name evidence="5" type="ORF">FHS16_001106</name>
</gene>
<evidence type="ECO:0000256" key="1">
    <source>
        <dbReference type="ARBA" id="ARBA00004401"/>
    </source>
</evidence>
<dbReference type="InterPro" id="IPR036286">
    <property type="entry name" value="LexA/Signal_pep-like_sf"/>
</dbReference>
<reference evidence="5 6" key="1">
    <citation type="submission" date="2020-08" db="EMBL/GenBank/DDBJ databases">
        <title>Genomic Encyclopedia of Type Strains, Phase III (KMG-III): the genomes of soil and plant-associated and newly described type strains.</title>
        <authorList>
            <person name="Whitman W."/>
        </authorList>
    </citation>
    <scope>NUCLEOTIDE SEQUENCE [LARGE SCALE GENOMIC DNA]</scope>
    <source>
        <strain evidence="5 6">CECT 8234</strain>
    </source>
</reference>
<dbReference type="AlphaFoldDB" id="A0A7W5C545"/>
<dbReference type="PANTHER" id="PTHR43390">
    <property type="entry name" value="SIGNAL PEPTIDASE I"/>
    <property type="match status" value="1"/>
</dbReference>
<dbReference type="InterPro" id="IPR000223">
    <property type="entry name" value="Pept_S26A_signal_pept_1"/>
</dbReference>
<sequence>MNLIQKITVLLMLFIALILSGCTKTVTDTVTEYKIKVIENPDPSLNKVKVQTDGMLSEVGYSHPHPFAMGNEVLVDLKYYEQHDISRGDIVVFKTKNKKDQDTDIARVVGLPGETVRIKKGQVYINDNKLDAFYGNDSPSDNSDSWNAVALKENEYFILADVRWRGFNDSQTAGSFLKQDVIGKVVGYKIPSINQE</sequence>
<dbReference type="GO" id="GO:0009003">
    <property type="term" value="F:signal peptidase activity"/>
    <property type="evidence" value="ECO:0007669"/>
    <property type="project" value="UniProtKB-EC"/>
</dbReference>
<comment type="catalytic activity">
    <reaction evidence="3">
        <text>Cleavage of hydrophobic, N-terminal signal or leader sequences from secreted and periplasmic proteins.</text>
        <dbReference type="EC" id="3.4.21.89"/>
    </reaction>
</comment>
<evidence type="ECO:0000259" key="4">
    <source>
        <dbReference type="Pfam" id="PF10502"/>
    </source>
</evidence>
<dbReference type="GO" id="GO:0004252">
    <property type="term" value="F:serine-type endopeptidase activity"/>
    <property type="evidence" value="ECO:0007669"/>
    <property type="project" value="InterPro"/>
</dbReference>
<dbReference type="SUPFAM" id="SSF51306">
    <property type="entry name" value="LexA/Signal peptidase"/>
    <property type="match status" value="1"/>
</dbReference>
<dbReference type="InterPro" id="IPR019533">
    <property type="entry name" value="Peptidase_S26"/>
</dbReference>
<evidence type="ECO:0000313" key="5">
    <source>
        <dbReference type="EMBL" id="MBB3151072.1"/>
    </source>
</evidence>
<dbReference type="NCBIfam" id="TIGR02227">
    <property type="entry name" value="sigpep_I_bact"/>
    <property type="match status" value="1"/>
</dbReference>
<comment type="caution">
    <text evidence="5">The sequence shown here is derived from an EMBL/GenBank/DDBJ whole genome shotgun (WGS) entry which is preliminary data.</text>
</comment>
<comment type="subcellular location">
    <subcellularLocation>
        <location evidence="1">Cell membrane</location>
        <topology evidence="1">Single-pass type II membrane protein</topology>
    </subcellularLocation>
    <subcellularLocation>
        <location evidence="3">Membrane</location>
        <topology evidence="3">Single-pass type II membrane protein</topology>
    </subcellularLocation>
</comment>
<evidence type="ECO:0000256" key="2">
    <source>
        <dbReference type="ARBA" id="ARBA00009370"/>
    </source>
</evidence>
<dbReference type="Proteomes" id="UP000518605">
    <property type="component" value="Unassembled WGS sequence"/>
</dbReference>
<protein>
    <recommendedName>
        <fullName evidence="3">Signal peptidase I</fullName>
        <ecNumber evidence="3">3.4.21.89</ecNumber>
    </recommendedName>
</protein>
<organism evidence="5 6">
    <name type="scientific">Paenibacillus endophyticus</name>
    <dbReference type="NCBI Taxonomy" id="1294268"/>
    <lineage>
        <taxon>Bacteria</taxon>
        <taxon>Bacillati</taxon>
        <taxon>Bacillota</taxon>
        <taxon>Bacilli</taxon>
        <taxon>Bacillales</taxon>
        <taxon>Paenibacillaceae</taxon>
        <taxon>Paenibacillus</taxon>
    </lineage>
</organism>
<dbReference type="GO" id="GO:0006465">
    <property type="term" value="P:signal peptide processing"/>
    <property type="evidence" value="ECO:0007669"/>
    <property type="project" value="InterPro"/>
</dbReference>
<name>A0A7W5C545_9BACL</name>
<keyword evidence="3" id="KW-0645">Protease</keyword>
<dbReference type="EC" id="3.4.21.89" evidence="3"/>
<dbReference type="Gene3D" id="2.10.109.10">
    <property type="entry name" value="Umud Fragment, subunit A"/>
    <property type="match status" value="1"/>
</dbReference>
<comment type="similarity">
    <text evidence="2 3">Belongs to the peptidase S26 family.</text>
</comment>